<keyword evidence="1" id="KW-0812">Transmembrane</keyword>
<reference evidence="2 3" key="1">
    <citation type="submission" date="2023-01" db="EMBL/GenBank/DDBJ databases">
        <title>Novel species of the genus Vogesella isolated from rivers.</title>
        <authorList>
            <person name="Lu H."/>
        </authorList>
    </citation>
    <scope>NUCLEOTIDE SEQUENCE [LARGE SCALE GENOMIC DNA]</scope>
    <source>
        <strain evidence="2 3">DC21W</strain>
    </source>
</reference>
<keyword evidence="1" id="KW-1133">Transmembrane helix</keyword>
<accession>A0ABT5IVY8</accession>
<proteinExistence type="predicted"/>
<name>A0ABT5IVY8_9NEIS</name>
<feature type="transmembrane region" description="Helical" evidence="1">
    <location>
        <begin position="65"/>
        <end position="84"/>
    </location>
</feature>
<feature type="transmembrane region" description="Helical" evidence="1">
    <location>
        <begin position="93"/>
        <end position="116"/>
    </location>
</feature>
<sequence length="193" mass="20726">MFFVALPGFTTFLLGWALRLLAFCTRALWRVFCRFASRTAVGFNSVAFLLRTLCRALAWLRRLGFWRFATALLAWVRFLPIFCVRGACVALRALLAGALACCLFLLAFLLLAWVWFAGFARLAWLWRGSLFFSALGAGLAGGRLSGLALGGLGGGAGWKSPGSGASSPSAKLGVAENATAAMSMEAMVRVNCI</sequence>
<dbReference type="EMBL" id="JAQQLF010000006">
    <property type="protein sequence ID" value="MDC7716738.1"/>
    <property type="molecule type" value="Genomic_DNA"/>
</dbReference>
<evidence type="ECO:0000313" key="2">
    <source>
        <dbReference type="EMBL" id="MDC7716738.1"/>
    </source>
</evidence>
<organism evidence="2 3">
    <name type="scientific">Vogesella aquatica</name>
    <dbReference type="NCBI Taxonomy" id="2984206"/>
    <lineage>
        <taxon>Bacteria</taxon>
        <taxon>Pseudomonadati</taxon>
        <taxon>Pseudomonadota</taxon>
        <taxon>Betaproteobacteria</taxon>
        <taxon>Neisseriales</taxon>
        <taxon>Chromobacteriaceae</taxon>
        <taxon>Vogesella</taxon>
    </lineage>
</organism>
<evidence type="ECO:0000313" key="3">
    <source>
        <dbReference type="Proteomes" id="UP001219956"/>
    </source>
</evidence>
<keyword evidence="1" id="KW-0472">Membrane</keyword>
<evidence type="ECO:0000256" key="1">
    <source>
        <dbReference type="SAM" id="Phobius"/>
    </source>
</evidence>
<keyword evidence="3" id="KW-1185">Reference proteome</keyword>
<gene>
    <name evidence="2" type="ORF">PQU95_05855</name>
</gene>
<feature type="transmembrane region" description="Helical" evidence="1">
    <location>
        <begin position="6"/>
        <end position="29"/>
    </location>
</feature>
<dbReference type="RefSeq" id="WP_272751132.1">
    <property type="nucleotide sequence ID" value="NZ_JAQQLF010000006.1"/>
</dbReference>
<dbReference type="Proteomes" id="UP001219956">
    <property type="component" value="Unassembled WGS sequence"/>
</dbReference>
<comment type="caution">
    <text evidence="2">The sequence shown here is derived from an EMBL/GenBank/DDBJ whole genome shotgun (WGS) entry which is preliminary data.</text>
</comment>
<protein>
    <submittedName>
        <fullName evidence="2">Uncharacterized protein</fullName>
    </submittedName>
</protein>